<protein>
    <submittedName>
        <fullName evidence="1">HuvX protein</fullName>
    </submittedName>
</protein>
<comment type="caution">
    <text evidence="1">The sequence shown here is derived from an EMBL/GenBank/DDBJ whole genome shotgun (WGS) entry which is preliminary data.</text>
</comment>
<dbReference type="EMBL" id="BMDX01000003">
    <property type="protein sequence ID" value="GGA69632.1"/>
    <property type="molecule type" value="Genomic_DNA"/>
</dbReference>
<sequence>MPSQSEGFYVEELVMTQQTVEPSEVATVLPGSQAQALMTELATWRNTTTIVIVAGCVFEFKGVFPAGSIAEGYYNLALGEMGFSGHIKLQAIESIRLMERKHRGTDSFAFVFEDRKGQAIFKVYLGRDDSHAIHPEQLEQFRQIKANGLQPA</sequence>
<accession>A0A8J2XLH6</accession>
<dbReference type="SUPFAM" id="SSF144064">
    <property type="entry name" value="Heme iron utilization protein-like"/>
    <property type="match status" value="1"/>
</dbReference>
<dbReference type="InterPro" id="IPR053733">
    <property type="entry name" value="Heme_Transport_Util_sf"/>
</dbReference>
<reference evidence="2" key="1">
    <citation type="journal article" date="2019" name="Int. J. Syst. Evol. Microbiol.">
        <title>The Global Catalogue of Microorganisms (GCM) 10K type strain sequencing project: providing services to taxonomists for standard genome sequencing and annotation.</title>
        <authorList>
            <consortium name="The Broad Institute Genomics Platform"/>
            <consortium name="The Broad Institute Genome Sequencing Center for Infectious Disease"/>
            <person name="Wu L."/>
            <person name="Ma J."/>
        </authorList>
    </citation>
    <scope>NUCLEOTIDE SEQUENCE [LARGE SCALE GENOMIC DNA]</scope>
    <source>
        <strain evidence="2">CGMCC 1.10130</strain>
    </source>
</reference>
<dbReference type="InterPro" id="IPR010413">
    <property type="entry name" value="HutX-like"/>
</dbReference>
<dbReference type="AlphaFoldDB" id="A0A8J2XLH6"/>
<proteinExistence type="predicted"/>
<keyword evidence="2" id="KW-1185">Reference proteome</keyword>
<name>A0A8J2XLH6_9GAMM</name>
<gene>
    <name evidence="1" type="ORF">GCM10011369_09090</name>
</gene>
<dbReference type="NCBIfam" id="TIGR04108">
    <property type="entry name" value="HutX"/>
    <property type="match status" value="1"/>
</dbReference>
<organism evidence="1 2">
    <name type="scientific">Neiella marina</name>
    <dbReference type="NCBI Taxonomy" id="508461"/>
    <lineage>
        <taxon>Bacteria</taxon>
        <taxon>Pseudomonadati</taxon>
        <taxon>Pseudomonadota</taxon>
        <taxon>Gammaproteobacteria</taxon>
        <taxon>Alteromonadales</taxon>
        <taxon>Echinimonadaceae</taxon>
        <taxon>Neiella</taxon>
    </lineage>
</organism>
<dbReference type="Gene3D" id="3.40.1570.10">
    <property type="entry name" value="HemS/ChuS/ChuX like domains"/>
    <property type="match status" value="1"/>
</dbReference>
<evidence type="ECO:0000313" key="1">
    <source>
        <dbReference type="EMBL" id="GGA69632.1"/>
    </source>
</evidence>
<dbReference type="Pfam" id="PF06228">
    <property type="entry name" value="ChuX_HutX"/>
    <property type="match status" value="1"/>
</dbReference>
<dbReference type="Proteomes" id="UP000619743">
    <property type="component" value="Unassembled WGS sequence"/>
</dbReference>
<evidence type="ECO:0000313" key="2">
    <source>
        <dbReference type="Proteomes" id="UP000619743"/>
    </source>
</evidence>